<protein>
    <recommendedName>
        <fullName evidence="4">ATPase F0F1</fullName>
    </recommendedName>
</protein>
<evidence type="ECO:0008006" key="4">
    <source>
        <dbReference type="Google" id="ProtNLM"/>
    </source>
</evidence>
<accession>A0A0P7BJ30</accession>
<proteinExistence type="predicted"/>
<evidence type="ECO:0000313" key="3">
    <source>
        <dbReference type="Proteomes" id="UP000050454"/>
    </source>
</evidence>
<dbReference type="RefSeq" id="WP_055149797.1">
    <property type="nucleotide sequence ID" value="NZ_JXSZ01000012.1"/>
</dbReference>
<keyword evidence="3" id="KW-1185">Reference proteome</keyword>
<keyword evidence="1" id="KW-0812">Transmembrane</keyword>
<keyword evidence="1" id="KW-0472">Membrane</keyword>
<feature type="transmembrane region" description="Helical" evidence="1">
    <location>
        <begin position="9"/>
        <end position="27"/>
    </location>
</feature>
<dbReference type="Pfam" id="PF09527">
    <property type="entry name" value="ATPase_gene1"/>
    <property type="match status" value="1"/>
</dbReference>
<gene>
    <name evidence="2" type="ORF">AFM12_15270</name>
</gene>
<comment type="caution">
    <text evidence="2">The sequence shown here is derived from an EMBL/GenBank/DDBJ whole genome shotgun (WGS) entry which is preliminary data.</text>
</comment>
<sequence>MNWVKYTQIGLQMLLTICLGVCLGIWLDEYFQTNFPGFTLGGSILFIFASLYNVIRQLPRL</sequence>
<keyword evidence="1" id="KW-1133">Transmembrane helix</keyword>
<dbReference type="AlphaFoldDB" id="A0A0P7BJ30"/>
<evidence type="ECO:0000313" key="2">
    <source>
        <dbReference type="EMBL" id="KPM47173.1"/>
    </source>
</evidence>
<name>A0A0P7BJ30_9BACT</name>
<dbReference type="Proteomes" id="UP000050454">
    <property type="component" value="Unassembled WGS sequence"/>
</dbReference>
<dbReference type="EMBL" id="LGTQ01000012">
    <property type="protein sequence ID" value="KPM47173.1"/>
    <property type="molecule type" value="Genomic_DNA"/>
</dbReference>
<dbReference type="STRING" id="1605367.AFM12_15270"/>
<dbReference type="OrthoDB" id="9798708at2"/>
<reference evidence="2 3" key="1">
    <citation type="submission" date="2015-07" db="EMBL/GenBank/DDBJ databases">
        <title>The draft genome sequence of Leadbetterella sp. JN14-9.</title>
        <authorList>
            <person name="Liu Y."/>
            <person name="Du J."/>
            <person name="Shao Z."/>
        </authorList>
    </citation>
    <scope>NUCLEOTIDE SEQUENCE [LARGE SCALE GENOMIC DNA]</scope>
    <source>
        <strain evidence="2 3">JN14-9</strain>
    </source>
</reference>
<dbReference type="InterPro" id="IPR032820">
    <property type="entry name" value="ATPase_put"/>
</dbReference>
<feature type="transmembrane region" description="Helical" evidence="1">
    <location>
        <begin position="33"/>
        <end position="55"/>
    </location>
</feature>
<organism evidence="2 3">
    <name type="scientific">Jiulongibacter sediminis</name>
    <dbReference type="NCBI Taxonomy" id="1605367"/>
    <lineage>
        <taxon>Bacteria</taxon>
        <taxon>Pseudomonadati</taxon>
        <taxon>Bacteroidota</taxon>
        <taxon>Cytophagia</taxon>
        <taxon>Cytophagales</taxon>
        <taxon>Leadbetterellaceae</taxon>
        <taxon>Jiulongibacter</taxon>
    </lineage>
</organism>
<evidence type="ECO:0000256" key="1">
    <source>
        <dbReference type="SAM" id="Phobius"/>
    </source>
</evidence>